<evidence type="ECO:0000256" key="1">
    <source>
        <dbReference type="ARBA" id="ARBA00011975"/>
    </source>
</evidence>
<name>A0A0A2UWX7_9BACI</name>
<dbReference type="PRINTS" id="PR00105">
    <property type="entry name" value="C5METTRFRASE"/>
</dbReference>
<dbReference type="Proteomes" id="UP000030153">
    <property type="component" value="Unassembled WGS sequence"/>
</dbReference>
<dbReference type="GO" id="GO:0003886">
    <property type="term" value="F:DNA (cytosine-5-)-methyltransferase activity"/>
    <property type="evidence" value="ECO:0007669"/>
    <property type="project" value="UniProtKB-EC"/>
</dbReference>
<dbReference type="STRING" id="1385513.N780_08570"/>
<feature type="active site" evidence="6">
    <location>
        <position position="89"/>
    </location>
</feature>
<reference evidence="8 9" key="1">
    <citation type="submission" date="2013-08" db="EMBL/GenBank/DDBJ databases">
        <title>Genome of Pontibacillus chungwhensis.</title>
        <authorList>
            <person name="Wang Q."/>
            <person name="Wang G."/>
        </authorList>
    </citation>
    <scope>NUCLEOTIDE SEQUENCE [LARGE SCALE GENOMIC DNA]</scope>
    <source>
        <strain evidence="8 9">BH030062</strain>
    </source>
</reference>
<dbReference type="GO" id="GO:0032259">
    <property type="term" value="P:methylation"/>
    <property type="evidence" value="ECO:0007669"/>
    <property type="project" value="UniProtKB-KW"/>
</dbReference>
<dbReference type="Gene3D" id="3.40.50.150">
    <property type="entry name" value="Vaccinia Virus protein VP39"/>
    <property type="match status" value="1"/>
</dbReference>
<sequence length="456" mass="52068">MKMQEKKLKVVDLFSGCGGFSYGFKQAGYDIISGVDQEKSAVDTASYNLHWKDGVNRDHHCGDITKMDFQPLKKELEDEDVVVIGGPPCQAYSQIGRAKLRSLGEERVHTNDKRGFLFQDYLSIALELNAKVVVMENVMESVNYDGMNVPQVVCEILEDNNYSAKWTVLNSANYGVPQLRERVFVIGYRDEEVTASSFPLPTHKPINGKETPGIRRAKKFATNKHFIPAPLPGDDLPEWVTVEESISDLPHLFKTSKSKYQLYPLHLKFPYVSEAQNVFQTKMRTWSGIDAGMVNGHSFRKTQRDFKIFERMKEGDNYYNASLVAEEMFNKQCEMLGIRSSDSEEYKKLRKKIVPPYSTEKFLNKWQKLIRTLPSHTLVAHLSTDTYSHIHPWEPRGISVREAARIQSFPDHFHFPGTMGEAFRQIGNAVPPLLSNAIAEQIYQDLERTKQESVSV</sequence>
<dbReference type="SUPFAM" id="SSF53335">
    <property type="entry name" value="S-adenosyl-L-methionine-dependent methyltransferases"/>
    <property type="match status" value="1"/>
</dbReference>
<gene>
    <name evidence="8" type="ORF">N780_08570</name>
</gene>
<dbReference type="InterPro" id="IPR050390">
    <property type="entry name" value="C5-Methyltransferase"/>
</dbReference>
<dbReference type="PANTHER" id="PTHR10629:SF52">
    <property type="entry name" value="DNA (CYTOSINE-5)-METHYLTRANSFERASE 1"/>
    <property type="match status" value="1"/>
</dbReference>
<dbReference type="InterPro" id="IPR031303">
    <property type="entry name" value="C5_meth_CS"/>
</dbReference>
<evidence type="ECO:0000256" key="3">
    <source>
        <dbReference type="ARBA" id="ARBA00022679"/>
    </source>
</evidence>
<dbReference type="InterPro" id="IPR001525">
    <property type="entry name" value="C5_MeTfrase"/>
</dbReference>
<dbReference type="InterPro" id="IPR029063">
    <property type="entry name" value="SAM-dependent_MTases_sf"/>
</dbReference>
<dbReference type="eggNOG" id="COG0270">
    <property type="taxonomic scope" value="Bacteria"/>
</dbReference>
<evidence type="ECO:0000256" key="2">
    <source>
        <dbReference type="ARBA" id="ARBA00022603"/>
    </source>
</evidence>
<evidence type="ECO:0000256" key="6">
    <source>
        <dbReference type="PROSITE-ProRule" id="PRU01016"/>
    </source>
</evidence>
<evidence type="ECO:0000256" key="4">
    <source>
        <dbReference type="ARBA" id="ARBA00022691"/>
    </source>
</evidence>
<dbReference type="PANTHER" id="PTHR10629">
    <property type="entry name" value="CYTOSINE-SPECIFIC METHYLTRANSFERASE"/>
    <property type="match status" value="1"/>
</dbReference>
<proteinExistence type="inferred from homology"/>
<evidence type="ECO:0000313" key="9">
    <source>
        <dbReference type="Proteomes" id="UP000030153"/>
    </source>
</evidence>
<dbReference type="GO" id="GO:0009307">
    <property type="term" value="P:DNA restriction-modification system"/>
    <property type="evidence" value="ECO:0007669"/>
    <property type="project" value="UniProtKB-KW"/>
</dbReference>
<dbReference type="Pfam" id="PF00145">
    <property type="entry name" value="DNA_methylase"/>
    <property type="match status" value="1"/>
</dbReference>
<comment type="similarity">
    <text evidence="6 7">Belongs to the class I-like SAM-binding methyltransferase superfamily. C5-methyltransferase family.</text>
</comment>
<comment type="caution">
    <text evidence="8">The sequence shown here is derived from an EMBL/GenBank/DDBJ whole genome shotgun (WGS) entry which is preliminary data.</text>
</comment>
<dbReference type="AlphaFoldDB" id="A0A0A2UWX7"/>
<evidence type="ECO:0000256" key="7">
    <source>
        <dbReference type="RuleBase" id="RU000416"/>
    </source>
</evidence>
<keyword evidence="4 6" id="KW-0949">S-adenosyl-L-methionine</keyword>
<dbReference type="EMBL" id="AVBG01000007">
    <property type="protein sequence ID" value="KGP91253.1"/>
    <property type="molecule type" value="Genomic_DNA"/>
</dbReference>
<evidence type="ECO:0000313" key="8">
    <source>
        <dbReference type="EMBL" id="KGP91253.1"/>
    </source>
</evidence>
<keyword evidence="9" id="KW-1185">Reference proteome</keyword>
<dbReference type="Gene3D" id="3.90.120.10">
    <property type="entry name" value="DNA Methylase, subunit A, domain 2"/>
    <property type="match status" value="1"/>
</dbReference>
<keyword evidence="2 6" id="KW-0489">Methyltransferase</keyword>
<dbReference type="GO" id="GO:0044027">
    <property type="term" value="P:negative regulation of gene expression via chromosomal CpG island methylation"/>
    <property type="evidence" value="ECO:0007669"/>
    <property type="project" value="TreeGrafter"/>
</dbReference>
<keyword evidence="3 6" id="KW-0808">Transferase</keyword>
<protein>
    <recommendedName>
        <fullName evidence="1">DNA (cytosine-5-)-methyltransferase</fullName>
        <ecNumber evidence="1">2.1.1.37</ecNumber>
    </recommendedName>
</protein>
<dbReference type="EC" id="2.1.1.37" evidence="1"/>
<dbReference type="PROSITE" id="PS51679">
    <property type="entry name" value="SAM_MT_C5"/>
    <property type="match status" value="1"/>
</dbReference>
<dbReference type="PROSITE" id="PS00095">
    <property type="entry name" value="C5_MTASE_2"/>
    <property type="match status" value="1"/>
</dbReference>
<dbReference type="GO" id="GO:0003677">
    <property type="term" value="F:DNA binding"/>
    <property type="evidence" value="ECO:0007669"/>
    <property type="project" value="TreeGrafter"/>
</dbReference>
<dbReference type="NCBIfam" id="TIGR00675">
    <property type="entry name" value="dcm"/>
    <property type="match status" value="1"/>
</dbReference>
<organism evidence="8 9">
    <name type="scientific">Pontibacillus chungwhensis BH030062</name>
    <dbReference type="NCBI Taxonomy" id="1385513"/>
    <lineage>
        <taxon>Bacteria</taxon>
        <taxon>Bacillati</taxon>
        <taxon>Bacillota</taxon>
        <taxon>Bacilli</taxon>
        <taxon>Bacillales</taxon>
        <taxon>Bacillaceae</taxon>
        <taxon>Pontibacillus</taxon>
    </lineage>
</organism>
<evidence type="ECO:0000256" key="5">
    <source>
        <dbReference type="ARBA" id="ARBA00022747"/>
    </source>
</evidence>
<keyword evidence="5" id="KW-0680">Restriction system</keyword>
<accession>A0A0A2UWX7</accession>